<dbReference type="InterPro" id="IPR036259">
    <property type="entry name" value="MFS_trans_sf"/>
</dbReference>
<keyword evidence="4 6" id="KW-0472">Membrane</keyword>
<feature type="transmembrane region" description="Helical" evidence="6">
    <location>
        <begin position="171"/>
        <end position="190"/>
    </location>
</feature>
<dbReference type="AlphaFoldDB" id="A0A9P8UHR0"/>
<evidence type="ECO:0000256" key="5">
    <source>
        <dbReference type="SAM" id="MobiDB-lite"/>
    </source>
</evidence>
<dbReference type="EMBL" id="JAGPXC010000005">
    <property type="protein sequence ID" value="KAH6652583.1"/>
    <property type="molecule type" value="Genomic_DNA"/>
</dbReference>
<evidence type="ECO:0000256" key="6">
    <source>
        <dbReference type="SAM" id="Phobius"/>
    </source>
</evidence>
<dbReference type="Gene3D" id="1.20.1250.20">
    <property type="entry name" value="MFS general substrate transporter like domains"/>
    <property type="match status" value="1"/>
</dbReference>
<feature type="transmembrane region" description="Helical" evidence="6">
    <location>
        <begin position="210"/>
        <end position="234"/>
    </location>
</feature>
<reference evidence="7" key="1">
    <citation type="journal article" date="2021" name="Nat. Commun.">
        <title>Genetic determinants of endophytism in the Arabidopsis root mycobiome.</title>
        <authorList>
            <person name="Mesny F."/>
            <person name="Miyauchi S."/>
            <person name="Thiergart T."/>
            <person name="Pickel B."/>
            <person name="Atanasova L."/>
            <person name="Karlsson M."/>
            <person name="Huettel B."/>
            <person name="Barry K.W."/>
            <person name="Haridas S."/>
            <person name="Chen C."/>
            <person name="Bauer D."/>
            <person name="Andreopoulos W."/>
            <person name="Pangilinan J."/>
            <person name="LaButti K."/>
            <person name="Riley R."/>
            <person name="Lipzen A."/>
            <person name="Clum A."/>
            <person name="Drula E."/>
            <person name="Henrissat B."/>
            <person name="Kohler A."/>
            <person name="Grigoriev I.V."/>
            <person name="Martin F.M."/>
            <person name="Hacquard S."/>
        </authorList>
    </citation>
    <scope>NUCLEOTIDE SEQUENCE</scope>
    <source>
        <strain evidence="7">MPI-SDFR-AT-0073</strain>
    </source>
</reference>
<accession>A0A9P8UHR0</accession>
<dbReference type="PANTHER" id="PTHR42718:SF41">
    <property type="entry name" value="MFS TRANSPORTER OF UNKOWN SPECIFICITY (AFU_ORTHOLOGUE AFUA_5G09940)-RELATED"/>
    <property type="match status" value="1"/>
</dbReference>
<evidence type="ECO:0000313" key="7">
    <source>
        <dbReference type="EMBL" id="KAH6652583.1"/>
    </source>
</evidence>
<evidence type="ECO:0000313" key="8">
    <source>
        <dbReference type="Proteomes" id="UP000758603"/>
    </source>
</evidence>
<comment type="subcellular location">
    <subcellularLocation>
        <location evidence="1">Membrane</location>
        <topology evidence="1">Multi-pass membrane protein</topology>
    </subcellularLocation>
</comment>
<gene>
    <name evidence="7" type="ORF">BKA67DRAFT_536316</name>
</gene>
<dbReference type="GO" id="GO:0016020">
    <property type="term" value="C:membrane"/>
    <property type="evidence" value="ECO:0007669"/>
    <property type="project" value="UniProtKB-SubCell"/>
</dbReference>
<comment type="caution">
    <text evidence="7">The sequence shown here is derived from an EMBL/GenBank/DDBJ whole genome shotgun (WGS) entry which is preliminary data.</text>
</comment>
<evidence type="ECO:0000256" key="2">
    <source>
        <dbReference type="ARBA" id="ARBA00022692"/>
    </source>
</evidence>
<keyword evidence="2 6" id="KW-0812">Transmembrane</keyword>
<sequence length="248" mass="26608">MASKIHSPGIWSKPDDQVTGNDCIVDATRHASLNTDLSTQARHYEISTASQSHRETQSSMDQTAMVHMQFPDVIAADERPPGAFLELAHLQSHAGDISTCRPSHAGPVQEHGSPRLPRSQGLPPELPSLFAEIIFVLACTGGQLVAALLIGQVAVTQGVFGNALGIPPSQIPWLLGSSNLATGLSVIISGSLADLVPPKPLIVGGFLWEAVWNVIAAVAISPRLKILFFVARAMQGYQRRRKRNMCID</sequence>
<protein>
    <recommendedName>
        <fullName evidence="9">Major facilitator superfamily (MFS) profile domain-containing protein</fullName>
    </recommendedName>
</protein>
<dbReference type="RefSeq" id="XP_045956860.1">
    <property type="nucleotide sequence ID" value="XM_046100139.1"/>
</dbReference>
<dbReference type="GeneID" id="70129031"/>
<dbReference type="OrthoDB" id="2130629at2759"/>
<dbReference type="SUPFAM" id="SSF103473">
    <property type="entry name" value="MFS general substrate transporter"/>
    <property type="match status" value="1"/>
</dbReference>
<organism evidence="7 8">
    <name type="scientific">Truncatella angustata</name>
    <dbReference type="NCBI Taxonomy" id="152316"/>
    <lineage>
        <taxon>Eukaryota</taxon>
        <taxon>Fungi</taxon>
        <taxon>Dikarya</taxon>
        <taxon>Ascomycota</taxon>
        <taxon>Pezizomycotina</taxon>
        <taxon>Sordariomycetes</taxon>
        <taxon>Xylariomycetidae</taxon>
        <taxon>Amphisphaeriales</taxon>
        <taxon>Sporocadaceae</taxon>
        <taxon>Truncatella</taxon>
    </lineage>
</organism>
<evidence type="ECO:0008006" key="9">
    <source>
        <dbReference type="Google" id="ProtNLM"/>
    </source>
</evidence>
<evidence type="ECO:0000256" key="3">
    <source>
        <dbReference type="ARBA" id="ARBA00022989"/>
    </source>
</evidence>
<keyword evidence="3 6" id="KW-1133">Transmembrane helix</keyword>
<dbReference type="PANTHER" id="PTHR42718">
    <property type="entry name" value="MAJOR FACILITATOR SUPERFAMILY MULTIDRUG TRANSPORTER MFSC"/>
    <property type="match status" value="1"/>
</dbReference>
<feature type="transmembrane region" description="Helical" evidence="6">
    <location>
        <begin position="129"/>
        <end position="150"/>
    </location>
</feature>
<keyword evidence="8" id="KW-1185">Reference proteome</keyword>
<feature type="region of interest" description="Disordered" evidence="5">
    <location>
        <begin position="96"/>
        <end position="120"/>
    </location>
</feature>
<dbReference type="Proteomes" id="UP000758603">
    <property type="component" value="Unassembled WGS sequence"/>
</dbReference>
<name>A0A9P8UHR0_9PEZI</name>
<evidence type="ECO:0000256" key="1">
    <source>
        <dbReference type="ARBA" id="ARBA00004141"/>
    </source>
</evidence>
<proteinExistence type="predicted"/>
<evidence type="ECO:0000256" key="4">
    <source>
        <dbReference type="ARBA" id="ARBA00023136"/>
    </source>
</evidence>